<feature type="region of interest" description="Disordered" evidence="2">
    <location>
        <begin position="1143"/>
        <end position="1190"/>
    </location>
</feature>
<evidence type="ECO:0000313" key="6">
    <source>
        <dbReference type="EnsemblPlants" id="Pp3c7_16800V3.4"/>
    </source>
</evidence>
<dbReference type="InterPro" id="IPR017930">
    <property type="entry name" value="Myb_dom"/>
</dbReference>
<accession>A0A7I4E528</accession>
<feature type="compositionally biased region" description="Polar residues" evidence="2">
    <location>
        <begin position="73"/>
        <end position="87"/>
    </location>
</feature>
<dbReference type="Gramene" id="Pp3c7_16800V3.4">
    <property type="protein sequence ID" value="Pp3c7_16800V3.4"/>
    <property type="gene ID" value="Pp3c7_16800"/>
</dbReference>
<feature type="region of interest" description="Disordered" evidence="2">
    <location>
        <begin position="2082"/>
        <end position="2155"/>
    </location>
</feature>
<evidence type="ECO:0000259" key="3">
    <source>
        <dbReference type="PROSITE" id="PS50090"/>
    </source>
</evidence>
<dbReference type="Gene3D" id="1.10.10.60">
    <property type="entry name" value="Homeodomain-like"/>
    <property type="match status" value="1"/>
</dbReference>
<feature type="domain" description="Myb-like" evidence="3">
    <location>
        <begin position="1511"/>
        <end position="1561"/>
    </location>
</feature>
<reference evidence="6 7" key="2">
    <citation type="journal article" date="2018" name="Plant J.">
        <title>The Physcomitrella patens chromosome-scale assembly reveals moss genome structure and evolution.</title>
        <authorList>
            <person name="Lang D."/>
            <person name="Ullrich K.K."/>
            <person name="Murat F."/>
            <person name="Fuchs J."/>
            <person name="Jenkins J."/>
            <person name="Haas F.B."/>
            <person name="Piednoel M."/>
            <person name="Gundlach H."/>
            <person name="Van Bel M."/>
            <person name="Meyberg R."/>
            <person name="Vives C."/>
            <person name="Morata J."/>
            <person name="Symeonidi A."/>
            <person name="Hiss M."/>
            <person name="Muchero W."/>
            <person name="Kamisugi Y."/>
            <person name="Saleh O."/>
            <person name="Blanc G."/>
            <person name="Decker E.L."/>
            <person name="van Gessel N."/>
            <person name="Grimwood J."/>
            <person name="Hayes R.D."/>
            <person name="Graham S.W."/>
            <person name="Gunter L.E."/>
            <person name="McDaniel S.F."/>
            <person name="Hoernstein S.N.W."/>
            <person name="Larsson A."/>
            <person name="Li F.W."/>
            <person name="Perroud P.F."/>
            <person name="Phillips J."/>
            <person name="Ranjan P."/>
            <person name="Rokshar D.S."/>
            <person name="Rothfels C.J."/>
            <person name="Schneider L."/>
            <person name="Shu S."/>
            <person name="Stevenson D.W."/>
            <person name="Thummler F."/>
            <person name="Tillich M."/>
            <person name="Villarreal Aguilar J.C."/>
            <person name="Widiez T."/>
            <person name="Wong G.K."/>
            <person name="Wymore A."/>
            <person name="Zhang Y."/>
            <person name="Zimmer A.D."/>
            <person name="Quatrano R.S."/>
            <person name="Mayer K.F.X."/>
            <person name="Goodstein D."/>
            <person name="Casacuberta J.M."/>
            <person name="Vandepoele K."/>
            <person name="Reski R."/>
            <person name="Cuming A.C."/>
            <person name="Tuskan G.A."/>
            <person name="Maumus F."/>
            <person name="Salse J."/>
            <person name="Schmutz J."/>
            <person name="Rensing S.A."/>
        </authorList>
    </citation>
    <scope>NUCLEOTIDE SEQUENCE [LARGE SCALE GENOMIC DNA]</scope>
    <source>
        <strain evidence="6 7">cv. Gransden 2004</strain>
    </source>
</reference>
<gene>
    <name evidence="6" type="primary">LOC112284485</name>
</gene>
<feature type="region of interest" description="Disordered" evidence="2">
    <location>
        <begin position="855"/>
        <end position="898"/>
    </location>
</feature>
<feature type="compositionally biased region" description="Polar residues" evidence="2">
    <location>
        <begin position="281"/>
        <end position="296"/>
    </location>
</feature>
<evidence type="ECO:0000259" key="4">
    <source>
        <dbReference type="PROSITE" id="PS51293"/>
    </source>
</evidence>
<feature type="compositionally biased region" description="Polar residues" evidence="2">
    <location>
        <begin position="1180"/>
        <end position="1189"/>
    </location>
</feature>
<keyword evidence="1" id="KW-0175">Coiled coil</keyword>
<feature type="region of interest" description="Disordered" evidence="2">
    <location>
        <begin position="1417"/>
        <end position="1451"/>
    </location>
</feature>
<feature type="coiled-coil region" evidence="1">
    <location>
        <begin position="1748"/>
        <end position="1775"/>
    </location>
</feature>
<protein>
    <recommendedName>
        <fullName evidence="8">Nuclear receptor corepressor 1</fullName>
    </recommendedName>
</protein>
<feature type="region of interest" description="Disordered" evidence="2">
    <location>
        <begin position="189"/>
        <end position="343"/>
    </location>
</feature>
<feature type="domain" description="HTH myb-type" evidence="5">
    <location>
        <begin position="1189"/>
        <end position="1235"/>
    </location>
</feature>
<dbReference type="PROSITE" id="PS51294">
    <property type="entry name" value="HTH_MYB"/>
    <property type="match status" value="1"/>
</dbReference>
<keyword evidence="7" id="KW-1185">Reference proteome</keyword>
<dbReference type="PROSITE" id="PS51293">
    <property type="entry name" value="SANT"/>
    <property type="match status" value="3"/>
</dbReference>
<dbReference type="InterPro" id="IPR001005">
    <property type="entry name" value="SANT/Myb"/>
</dbReference>
<feature type="compositionally biased region" description="Basic and acidic residues" evidence="2">
    <location>
        <begin position="364"/>
        <end position="392"/>
    </location>
</feature>
<feature type="compositionally biased region" description="Acidic residues" evidence="2">
    <location>
        <begin position="1918"/>
        <end position="1928"/>
    </location>
</feature>
<evidence type="ECO:0008006" key="8">
    <source>
        <dbReference type="Google" id="ProtNLM"/>
    </source>
</evidence>
<dbReference type="Proteomes" id="UP000006727">
    <property type="component" value="Chromosome 7"/>
</dbReference>
<organism evidence="6 7">
    <name type="scientific">Physcomitrium patens</name>
    <name type="common">Spreading-leaved earth moss</name>
    <name type="synonym">Physcomitrella patens</name>
    <dbReference type="NCBI Taxonomy" id="3218"/>
    <lineage>
        <taxon>Eukaryota</taxon>
        <taxon>Viridiplantae</taxon>
        <taxon>Streptophyta</taxon>
        <taxon>Embryophyta</taxon>
        <taxon>Bryophyta</taxon>
        <taxon>Bryophytina</taxon>
        <taxon>Bryopsida</taxon>
        <taxon>Funariidae</taxon>
        <taxon>Funariales</taxon>
        <taxon>Funariaceae</taxon>
        <taxon>Physcomitrium</taxon>
    </lineage>
</organism>
<dbReference type="InterPro" id="IPR017884">
    <property type="entry name" value="SANT_dom"/>
</dbReference>
<feature type="domain" description="SANT" evidence="4">
    <location>
        <begin position="1514"/>
        <end position="1565"/>
    </location>
</feature>
<dbReference type="EMBL" id="ABEU02000007">
    <property type="status" value="NOT_ANNOTATED_CDS"/>
    <property type="molecule type" value="Genomic_DNA"/>
</dbReference>
<feature type="region of interest" description="Disordered" evidence="2">
    <location>
        <begin position="1466"/>
        <end position="1521"/>
    </location>
</feature>
<reference evidence="6" key="3">
    <citation type="submission" date="2020-12" db="UniProtKB">
        <authorList>
            <consortium name="EnsemblPlants"/>
        </authorList>
    </citation>
    <scope>IDENTIFICATION</scope>
</reference>
<dbReference type="GO" id="GO:0005634">
    <property type="term" value="C:nucleus"/>
    <property type="evidence" value="ECO:0000318"/>
    <property type="project" value="GO_Central"/>
</dbReference>
<feature type="domain" description="SANT" evidence="4">
    <location>
        <begin position="958"/>
        <end position="1009"/>
    </location>
</feature>
<feature type="region of interest" description="Disordered" evidence="2">
    <location>
        <begin position="1580"/>
        <end position="1600"/>
    </location>
</feature>
<dbReference type="InParanoid" id="A0A7I4E528"/>
<feature type="region of interest" description="Disordered" evidence="2">
    <location>
        <begin position="476"/>
        <end position="555"/>
    </location>
</feature>
<dbReference type="GO" id="GO:0006355">
    <property type="term" value="P:regulation of DNA-templated transcription"/>
    <property type="evidence" value="ECO:0000318"/>
    <property type="project" value="GO_Central"/>
</dbReference>
<feature type="compositionally biased region" description="Basic and acidic residues" evidence="2">
    <location>
        <begin position="525"/>
        <end position="537"/>
    </location>
</feature>
<dbReference type="SUPFAM" id="SSF46689">
    <property type="entry name" value="Homeodomain-like"/>
    <property type="match status" value="3"/>
</dbReference>
<dbReference type="EnsemblPlants" id="Pp3c7_16800V3.4">
    <property type="protein sequence ID" value="Pp3c7_16800V3.4"/>
    <property type="gene ID" value="Pp3c7_16800"/>
</dbReference>
<feature type="domain" description="SANT" evidence="4">
    <location>
        <begin position="1184"/>
        <end position="1235"/>
    </location>
</feature>
<evidence type="ECO:0000256" key="2">
    <source>
        <dbReference type="SAM" id="MobiDB-lite"/>
    </source>
</evidence>
<feature type="compositionally biased region" description="Low complexity" evidence="2">
    <location>
        <begin position="1439"/>
        <end position="1450"/>
    </location>
</feature>
<evidence type="ECO:0000313" key="7">
    <source>
        <dbReference type="Proteomes" id="UP000006727"/>
    </source>
</evidence>
<feature type="compositionally biased region" description="Basic and acidic residues" evidence="2">
    <location>
        <begin position="1580"/>
        <end position="1597"/>
    </location>
</feature>
<dbReference type="PROSITE" id="PS50090">
    <property type="entry name" value="MYB_LIKE"/>
    <property type="match status" value="2"/>
</dbReference>
<feature type="compositionally biased region" description="Basic and acidic residues" evidence="2">
    <location>
        <begin position="2127"/>
        <end position="2140"/>
    </location>
</feature>
<feature type="compositionally biased region" description="Polar residues" evidence="2">
    <location>
        <begin position="2117"/>
        <end position="2126"/>
    </location>
</feature>
<proteinExistence type="predicted"/>
<evidence type="ECO:0000256" key="1">
    <source>
        <dbReference type="SAM" id="Coils"/>
    </source>
</evidence>
<sequence>MDKEVKEVLQSQVIALKEGKMEASLQCLSPLVQPAPRYESSSDRVHLPATMHSVMAETTNDAEDRFTRPRSASFASSVQPKSANITRTEPPIDRKTIRHIGRFEVRRGRFDNWDDHDGENLSWLSSTRDLRNSDEARRGKDDRVLGRSDDIDRKEERGLRRLDERSERDEMRRVRSDVFGEVSSVRGLTIMDEQERDRDREYRQDGGSGEGVGRMMQRKPSFSGPMAQFGSGKGWGVGDKKSELSRFERYGTGNRDGSRAEYEGNSRDLGFPYGWRRERSQSSAIARHSSFTSGNRSFGEHGGKGSLSVSSGHDSPFVTGLSSNQDSDHPSPSKRPRLGWGQGLAKYEKKVGDTEDVSPSVVRFDSKKDGDGEIHSNAEEVKKGNVSHEKLPEATPSGVSSSDLQKPCPMVGIQPEDGEGFSDGLEKREKNENKSFLWRDHVRREESGENSNSCALLGIIPRIGDVKNPVVTEEMQRLEQIPASPVRMKDSANSTEEQKNESKCPLSNGIEEPELNGLDPVSHVLVEDSESREKNDEVTASELQESESLGRKNQSLVPSVSKVEWDFKCSAHAKTTEVLGDSHQTGMLFTETLPRSVDTVIRPSCSELSLTLVPVRLNKSSICSEKDTISTVALSRRTDGEDETILSRESVPIPIQEKAIELMPECVVPESVNIGEKIKVEGVLELEPARKLSKSMDLDEDEDVRGVPLESADLNIDEGVVVVSSRSSPLSAVSEKSSYYEEQSDYEVATGGSSLQEHSLSMEESLMMENKENARLAGASFLHLLPENLKREPYQQLYDSPTEALVWQHNVETHKKIEDMLLKKISEKHHFHKFKERILTLRFIALKEAWKQEQKGLSGLRNRPKSVSRWDNEGRSSHGPPSQRFSLRLRPPSMNRLDSESDAAKAMKKLMKEPRVEALRPVLKMPAMILDEKERASRRFVSRNALVEDPVTVEMERKTLNPWTEVEKKIFVEKFALHYKNFKEIASHLQYKTTADCIEYYYRNQKSESFSKSKEGGHSKSLGDRTKPSTFLTPTAVAIKRNLKANCATVEALNVATMNMKVSQLSSQVSEHAKTMTSSNHSLSMPADAKIRKSHLKESKVLEVILPSGTSVETVTSSLISTPCSVSSTAVPLTDECKEKGFVKERVGRGPSATRSSHSEQHLAGPKSTRSTYLRRMSSKAATQEGSQWTDEERELFTSAVATHGKDFRLIAAHVGSKSQSQCKSFFSKTRKRLGLDELVEQFQANEAAAMLVQSFRHDAELLQEVKQISTAQNVQMDASAGVVGHSVDELSDTAAAVSTLERLKEQSKCFANDMSDLSLVADAAAAMEEMSLMKSESPSRDFSNNKQLLEIAELAHEHLKVEPSNIAAIRQEGEDDSETTKSDDSCQVDTQAEIDIVVDQAAAALLGMSETLVDNSGLKRSKSEAKVGTRTSPVSVFSRSQSARLSTSSPPLHAVFETNVCLTSGRNSRQAKERVNSTTSCKPTTRDRPQDMQDAQSGRKGKDTGGGEPKLRREPTSWTQEEKEKFAVILQEHGKDWTLLHQSLPSKSLTQIKTYFQNSKARSRLPAVVKLMNVVRRDGGSRKRKAEGYESSRKAAELGPPFKQKVRANAASHEFDDTTQEEDNLFRSASVSGGTGVGVDILAYAARFGTYPGQPINQDTLSMNGMQHLARPMPTSNTYVQESKQDGHQAFRSGARPVLPTPLGIRPHVGDGLLRQLSSSVPSKACSPDLQVLSSNVGPQAEPPAAIHQVAQQVQQMLAQQQHLQKQLALLIQQQAALPQALLPQHQQATEQTLQSARPLEEKLQQVVQQLQQQQALAQSQEGEIHNHMHFQYQQAPHGRGILKVKPIREAISNPFADLAILPSPDVLQNQHISRNQEIQLQQQDHSLSLGMRTIPSTAGGSTAGLHENHSKTLDLQDSDTDTDTDCEGMGSKQMVAEDSHQRMSVVHSSSSGQQQGAAQSTTSTLSSDSEQVKSWDVKLFGQSLLSKPTALPSTMPRITGSSIQEFVKPNISSPVATVTYPAGSLSKEFKPSESLPSAFGRVGASSSVAEGQPTSWAGMSSLLEKLGVYGAWSTTSSLQLSEVTELSRKEPDSEGTQDAVTSMPTIPDRQHTDNQDLVLTSEQGPQRDDGHHDGERELSACQSETRGRETTVEETPFLGRIQNCSSENVVSLDAGQCQIGLDSALPASHMKSFPTVSAEPGHWGE</sequence>
<dbReference type="CDD" id="cd00167">
    <property type="entry name" value="SANT"/>
    <property type="match status" value="3"/>
</dbReference>
<feature type="domain" description="Myb-like" evidence="3">
    <location>
        <begin position="1181"/>
        <end position="1231"/>
    </location>
</feature>
<feature type="region of interest" description="Disordered" evidence="2">
    <location>
        <begin position="361"/>
        <end position="406"/>
    </location>
</feature>
<dbReference type="Pfam" id="PF00249">
    <property type="entry name" value="Myb_DNA-binding"/>
    <property type="match status" value="3"/>
</dbReference>
<feature type="compositionally biased region" description="Low complexity" evidence="2">
    <location>
        <begin position="1944"/>
        <end position="1970"/>
    </location>
</feature>
<dbReference type="InterPro" id="IPR009057">
    <property type="entry name" value="Homeodomain-like_sf"/>
</dbReference>
<evidence type="ECO:0000259" key="5">
    <source>
        <dbReference type="PROSITE" id="PS51294"/>
    </source>
</evidence>
<feature type="compositionally biased region" description="Basic and acidic residues" evidence="2">
    <location>
        <begin position="256"/>
        <end position="266"/>
    </location>
</feature>
<reference evidence="6 7" key="1">
    <citation type="journal article" date="2008" name="Science">
        <title>The Physcomitrella genome reveals evolutionary insights into the conquest of land by plants.</title>
        <authorList>
            <person name="Rensing S."/>
            <person name="Lang D."/>
            <person name="Zimmer A."/>
            <person name="Terry A."/>
            <person name="Salamov A."/>
            <person name="Shapiro H."/>
            <person name="Nishiyama T."/>
            <person name="Perroud P.-F."/>
            <person name="Lindquist E."/>
            <person name="Kamisugi Y."/>
            <person name="Tanahashi T."/>
            <person name="Sakakibara K."/>
            <person name="Fujita T."/>
            <person name="Oishi K."/>
            <person name="Shin-I T."/>
            <person name="Kuroki Y."/>
            <person name="Toyoda A."/>
            <person name="Suzuki Y."/>
            <person name="Hashimoto A."/>
            <person name="Yamaguchi K."/>
            <person name="Sugano A."/>
            <person name="Kohara Y."/>
            <person name="Fujiyama A."/>
            <person name="Anterola A."/>
            <person name="Aoki S."/>
            <person name="Ashton N."/>
            <person name="Barbazuk W.B."/>
            <person name="Barker E."/>
            <person name="Bennetzen J."/>
            <person name="Bezanilla M."/>
            <person name="Blankenship R."/>
            <person name="Cho S.H."/>
            <person name="Dutcher S."/>
            <person name="Estelle M."/>
            <person name="Fawcett J.A."/>
            <person name="Gundlach H."/>
            <person name="Hanada K."/>
            <person name="Heyl A."/>
            <person name="Hicks K.A."/>
            <person name="Hugh J."/>
            <person name="Lohr M."/>
            <person name="Mayer K."/>
            <person name="Melkozernov A."/>
            <person name="Murata T."/>
            <person name="Nelson D."/>
            <person name="Pils B."/>
            <person name="Prigge M."/>
            <person name="Reiss B."/>
            <person name="Renner T."/>
            <person name="Rombauts S."/>
            <person name="Rushton P."/>
            <person name="Sanderfoot A."/>
            <person name="Schween G."/>
            <person name="Shiu S.-H."/>
            <person name="Stueber K."/>
            <person name="Theodoulou F.L."/>
            <person name="Tu H."/>
            <person name="Van de Peer Y."/>
            <person name="Verrier P.J."/>
            <person name="Waters E."/>
            <person name="Wood A."/>
            <person name="Yang L."/>
            <person name="Cove D."/>
            <person name="Cuming A."/>
            <person name="Hasebe M."/>
            <person name="Lucas S."/>
            <person name="Mishler D.B."/>
            <person name="Reski R."/>
            <person name="Grigoriev I."/>
            <person name="Quatrano R.S."/>
            <person name="Boore J.L."/>
        </authorList>
    </citation>
    <scope>NUCLEOTIDE SEQUENCE [LARGE SCALE GENOMIC DNA]</scope>
    <source>
        <strain evidence="6 7">cv. Gransden 2004</strain>
    </source>
</reference>
<dbReference type="Gene3D" id="1.20.58.1880">
    <property type="match status" value="2"/>
</dbReference>
<feature type="region of interest" description="Disordered" evidence="2">
    <location>
        <begin position="59"/>
        <end position="91"/>
    </location>
</feature>
<feature type="compositionally biased region" description="Polar residues" evidence="2">
    <location>
        <begin position="541"/>
        <end position="555"/>
    </location>
</feature>
<feature type="compositionally biased region" description="Polar residues" evidence="2">
    <location>
        <begin position="2096"/>
        <end position="2106"/>
    </location>
</feature>
<feature type="compositionally biased region" description="Basic and acidic residues" evidence="2">
    <location>
        <begin position="238"/>
        <end position="249"/>
    </location>
</feature>
<feature type="region of interest" description="Disordered" evidence="2">
    <location>
        <begin position="1897"/>
        <end position="1970"/>
    </location>
</feature>
<name>A0A7I4E528_PHYPA</name>
<feature type="compositionally biased region" description="Basic and acidic residues" evidence="2">
    <location>
        <begin position="193"/>
        <end position="204"/>
    </location>
</feature>
<feature type="compositionally biased region" description="Basic and acidic residues" evidence="2">
    <location>
        <begin position="1501"/>
        <end position="1521"/>
    </location>
</feature>
<dbReference type="PANTHER" id="PTHR47340">
    <property type="entry name" value="DUPLICATED HOMEODOMAIN-LIKE SUPERFAMILY PROTEIN"/>
    <property type="match status" value="1"/>
</dbReference>
<dbReference type="RefSeq" id="XP_024380077.1">
    <property type="nucleotide sequence ID" value="XM_024524309.2"/>
</dbReference>
<dbReference type="PANTHER" id="PTHR47340:SF1">
    <property type="entry name" value="DUPLICATED HOMEODOMAIN-LIKE SUPERFAMILY PROTEIN"/>
    <property type="match status" value="1"/>
</dbReference>
<dbReference type="SMART" id="SM00717">
    <property type="entry name" value="SANT"/>
    <property type="match status" value="3"/>
</dbReference>
<dbReference type="GeneID" id="112284485"/>